<gene>
    <name evidence="2" type="ORF">UU78_C0092G0002</name>
</gene>
<feature type="transmembrane region" description="Helical" evidence="1">
    <location>
        <begin position="122"/>
        <end position="146"/>
    </location>
</feature>
<evidence type="ECO:0000313" key="2">
    <source>
        <dbReference type="EMBL" id="KKS19146.1"/>
    </source>
</evidence>
<organism evidence="2 3">
    <name type="scientific">Candidatus Roizmanbacteria bacterium GW2011_GWC2_41_7</name>
    <dbReference type="NCBI Taxonomy" id="1618487"/>
    <lineage>
        <taxon>Bacteria</taxon>
        <taxon>Candidatus Roizmaniibacteriota</taxon>
    </lineage>
</organism>
<accession>A0A0G0ZAQ1</accession>
<protein>
    <recommendedName>
        <fullName evidence="4">Glycosyltransferase RgtA/B/C/D-like domain-containing protein</fullName>
    </recommendedName>
</protein>
<sequence length="291" mass="33443">MTLPFISWLFPQTIIGGDWPFFWQKNINEFLSYTYAWDASLNSGLGKSNLEILWLNTYLGYGGHFLSNILHIPWNLAEKILFFWPIILFLILSPYVLSGLFTKRRLFRLLSSVVYLANTYTFMIASGGQVGILLSYAVAPLSLYYFIRLVRDSYSHRGIHTAIQFGLILSLQILFEPRMFIITLVSFVLFALLHIVVHPLTKKSFIQFFKMLLLNLLISVGLVLFLHSFWILPVIASLATKSSFTSLSTITTADYFSFTRFENAFSLLHANWPENISSSYRIQFVVISQAL</sequence>
<evidence type="ECO:0000256" key="1">
    <source>
        <dbReference type="SAM" id="Phobius"/>
    </source>
</evidence>
<feature type="transmembrane region" description="Helical" evidence="1">
    <location>
        <begin position="212"/>
        <end position="232"/>
    </location>
</feature>
<dbReference type="AlphaFoldDB" id="A0A0G0ZAQ1"/>
<keyword evidence="1" id="KW-0472">Membrane</keyword>
<feature type="transmembrane region" description="Helical" evidence="1">
    <location>
        <begin position="82"/>
        <end position="102"/>
    </location>
</feature>
<keyword evidence="1" id="KW-1133">Transmembrane helix</keyword>
<feature type="transmembrane region" description="Helical" evidence="1">
    <location>
        <begin position="181"/>
        <end position="200"/>
    </location>
</feature>
<name>A0A0G0ZAQ1_9BACT</name>
<keyword evidence="1" id="KW-0812">Transmembrane</keyword>
<comment type="caution">
    <text evidence="2">The sequence shown here is derived from an EMBL/GenBank/DDBJ whole genome shotgun (WGS) entry which is preliminary data.</text>
</comment>
<dbReference type="Proteomes" id="UP000034371">
    <property type="component" value="Unassembled WGS sequence"/>
</dbReference>
<proteinExistence type="predicted"/>
<evidence type="ECO:0000313" key="3">
    <source>
        <dbReference type="Proteomes" id="UP000034371"/>
    </source>
</evidence>
<reference evidence="2 3" key="1">
    <citation type="journal article" date="2015" name="Nature">
        <title>rRNA introns, odd ribosomes, and small enigmatic genomes across a large radiation of phyla.</title>
        <authorList>
            <person name="Brown C.T."/>
            <person name="Hug L.A."/>
            <person name="Thomas B.C."/>
            <person name="Sharon I."/>
            <person name="Castelle C.J."/>
            <person name="Singh A."/>
            <person name="Wilkins M.J."/>
            <person name="Williams K.H."/>
            <person name="Banfield J.F."/>
        </authorList>
    </citation>
    <scope>NUCLEOTIDE SEQUENCE [LARGE SCALE GENOMIC DNA]</scope>
</reference>
<evidence type="ECO:0008006" key="4">
    <source>
        <dbReference type="Google" id="ProtNLM"/>
    </source>
</evidence>
<dbReference type="EMBL" id="LCBY01000092">
    <property type="protein sequence ID" value="KKS19146.1"/>
    <property type="molecule type" value="Genomic_DNA"/>
</dbReference>